<gene>
    <name evidence="3" type="ORF">CRH10_10715</name>
</gene>
<feature type="chain" id="PRO_5012403464" evidence="1">
    <location>
        <begin position="26"/>
        <end position="343"/>
    </location>
</feature>
<dbReference type="EMBL" id="CP023819">
    <property type="protein sequence ID" value="ATL90736.1"/>
    <property type="molecule type" value="Genomic_DNA"/>
</dbReference>
<dbReference type="InterPro" id="IPR013830">
    <property type="entry name" value="SGNH_hydro"/>
</dbReference>
<dbReference type="InterPro" id="IPR036514">
    <property type="entry name" value="SGNH_hydro_sf"/>
</dbReference>
<dbReference type="AlphaFoldDB" id="A0A291TC59"/>
<dbReference type="Pfam" id="PF13472">
    <property type="entry name" value="Lipase_GDSL_2"/>
    <property type="match status" value="1"/>
</dbReference>
<evidence type="ECO:0000256" key="1">
    <source>
        <dbReference type="SAM" id="SignalP"/>
    </source>
</evidence>
<proteinExistence type="predicted"/>
<feature type="signal peptide" evidence="1">
    <location>
        <begin position="1"/>
        <end position="25"/>
    </location>
</feature>
<dbReference type="RefSeq" id="WP_098924513.1">
    <property type="nucleotide sequence ID" value="NZ_CAXSZA010000002.1"/>
</dbReference>
<feature type="domain" description="SGNH hydrolase-type esterase" evidence="2">
    <location>
        <begin position="68"/>
        <end position="329"/>
    </location>
</feature>
<dbReference type="Gene3D" id="3.40.50.1110">
    <property type="entry name" value="SGNH hydrolase"/>
    <property type="match status" value="1"/>
</dbReference>
<reference evidence="3 4" key="1">
    <citation type="submission" date="2017-10" db="EMBL/GenBank/DDBJ databases">
        <title>Complete Genome Sequence of Faecalibacterium prausnitzii isolated from the gut of healthy adult Indian.</title>
        <authorList>
            <person name="Bag S."/>
            <person name="Ghosh T.S."/>
            <person name="Das B."/>
        </authorList>
    </citation>
    <scope>NUCLEOTIDE SEQUENCE [LARGE SCALE GENOMIC DNA]</scope>
    <source>
        <strain evidence="3 4">Indica</strain>
    </source>
</reference>
<organism evidence="3 4">
    <name type="scientific">Faecalibacterium prausnitzii</name>
    <dbReference type="NCBI Taxonomy" id="853"/>
    <lineage>
        <taxon>Bacteria</taxon>
        <taxon>Bacillati</taxon>
        <taxon>Bacillota</taxon>
        <taxon>Clostridia</taxon>
        <taxon>Eubacteriales</taxon>
        <taxon>Oscillospiraceae</taxon>
        <taxon>Faecalibacterium</taxon>
    </lineage>
</organism>
<evidence type="ECO:0000313" key="3">
    <source>
        <dbReference type="EMBL" id="ATL90736.1"/>
    </source>
</evidence>
<dbReference type="SUPFAM" id="SSF52266">
    <property type="entry name" value="SGNH hydrolase"/>
    <property type="match status" value="1"/>
</dbReference>
<sequence>MKKKLIGLALSAAMLFSVLSVPAFAAAPEESADPALTTEQTAAEEENCFFTSSSTEEEKEPNSITYVALGDSICAGIGLTTVQYAHNLMGVDVSSNFKGYPETCYVGQVGKSLNLDRDHAINLGLPGVMSKDMVELVKTGTMAEMNTLSGCQYNYPEFVDYIKSADVISIQLGSNDAFVPTVVSFGEATNWKSEDLASIVLSGNLRGSSKETEDALNESLKKLSLTRSEKDAVWNLFFSGMNKICENAYPESSSNLRQIVATVKELNPDAQILIIGATNPVPLLPSWSNYFSKLNNYEKQLADVYGATYVSIPFAQTELDGHPTVSGHKYIADKIVKAIEAQQ</sequence>
<keyword evidence="1" id="KW-0732">Signal</keyword>
<accession>A0A291TC59</accession>
<protein>
    <submittedName>
        <fullName evidence="3">Lipase</fullName>
    </submittedName>
</protein>
<evidence type="ECO:0000313" key="4">
    <source>
        <dbReference type="Proteomes" id="UP000223709"/>
    </source>
</evidence>
<name>A0A291TC59_9FIRM</name>
<evidence type="ECO:0000259" key="2">
    <source>
        <dbReference type="Pfam" id="PF13472"/>
    </source>
</evidence>
<dbReference type="Proteomes" id="UP000223709">
    <property type="component" value="Chromosome"/>
</dbReference>